<protein>
    <submittedName>
        <fullName evidence="1">BQ5605_C006g04059 protein</fullName>
    </submittedName>
</protein>
<name>A0A2X0M5U3_9BASI</name>
<dbReference type="AlphaFoldDB" id="A0A2X0M5U3"/>
<keyword evidence="2" id="KW-1185">Reference proteome</keyword>
<evidence type="ECO:0000313" key="1">
    <source>
        <dbReference type="EMBL" id="SGY55670.1"/>
    </source>
</evidence>
<accession>A0A2X0M5U3</accession>
<proteinExistence type="predicted"/>
<reference evidence="1 2" key="1">
    <citation type="submission" date="2016-11" db="EMBL/GenBank/DDBJ databases">
        <authorList>
            <person name="Jaros S."/>
            <person name="Januszkiewicz K."/>
            <person name="Wedrychowicz H."/>
        </authorList>
    </citation>
    <scope>NUCLEOTIDE SEQUENCE [LARGE SCALE GENOMIC DNA]</scope>
</reference>
<dbReference type="Proteomes" id="UP000249464">
    <property type="component" value="Unassembled WGS sequence"/>
</dbReference>
<gene>
    <name evidence="1" type="primary">BQ5605_C006g04059</name>
    <name evidence="1" type="ORF">BQ5605_C006G04059</name>
</gene>
<dbReference type="EMBL" id="FQNC01000044">
    <property type="protein sequence ID" value="SGY55670.1"/>
    <property type="molecule type" value="Genomic_DNA"/>
</dbReference>
<organism evidence="1 2">
    <name type="scientific">Microbotryum silenes-dioicae</name>
    <dbReference type="NCBI Taxonomy" id="796604"/>
    <lineage>
        <taxon>Eukaryota</taxon>
        <taxon>Fungi</taxon>
        <taxon>Dikarya</taxon>
        <taxon>Basidiomycota</taxon>
        <taxon>Pucciniomycotina</taxon>
        <taxon>Microbotryomycetes</taxon>
        <taxon>Microbotryales</taxon>
        <taxon>Microbotryaceae</taxon>
        <taxon>Microbotryum</taxon>
    </lineage>
</organism>
<evidence type="ECO:0000313" key="2">
    <source>
        <dbReference type="Proteomes" id="UP000249464"/>
    </source>
</evidence>
<sequence>MSIGKKVEYFRDRAKLTPKNSQVDHINDIVLDLLPGDAQTFYSADSDTFVAVDVAAQSPIALRLLPENQLRPMDPPPVNAAIS</sequence>